<evidence type="ECO:0000259" key="5">
    <source>
        <dbReference type="PROSITE" id="PS50937"/>
    </source>
</evidence>
<accession>A0A1R1EVE7</accession>
<reference evidence="6 7" key="1">
    <citation type="submission" date="2016-11" db="EMBL/GenBank/DDBJ databases">
        <title>Paenibacillus species isolates.</title>
        <authorList>
            <person name="Beno S.M."/>
        </authorList>
    </citation>
    <scope>NUCLEOTIDE SEQUENCE [LARGE SCALE GENOMIC DNA]</scope>
    <source>
        <strain evidence="6 7">FSL R5-0378</strain>
    </source>
</reference>
<keyword evidence="7" id="KW-1185">Reference proteome</keyword>
<evidence type="ECO:0000256" key="4">
    <source>
        <dbReference type="ARBA" id="ARBA00023163"/>
    </source>
</evidence>
<proteinExistence type="predicted"/>
<evidence type="ECO:0000313" key="6">
    <source>
        <dbReference type="EMBL" id="OMF55739.1"/>
    </source>
</evidence>
<dbReference type="SMART" id="SM00422">
    <property type="entry name" value="HTH_MERR"/>
    <property type="match status" value="1"/>
</dbReference>
<keyword evidence="3" id="KW-0238">DNA-binding</keyword>
<dbReference type="PANTHER" id="PTHR30204">
    <property type="entry name" value="REDOX-CYCLING DRUG-SENSING TRANSCRIPTIONAL ACTIVATOR SOXR"/>
    <property type="match status" value="1"/>
</dbReference>
<dbReference type="STRING" id="297318.BK138_11265"/>
<dbReference type="GO" id="GO:0003677">
    <property type="term" value="F:DNA binding"/>
    <property type="evidence" value="ECO:0007669"/>
    <property type="project" value="UniProtKB-KW"/>
</dbReference>
<comment type="caution">
    <text evidence="6">The sequence shown here is derived from an EMBL/GenBank/DDBJ whole genome shotgun (WGS) entry which is preliminary data.</text>
</comment>
<evidence type="ECO:0000256" key="2">
    <source>
        <dbReference type="ARBA" id="ARBA00023015"/>
    </source>
</evidence>
<dbReference type="GO" id="GO:0003700">
    <property type="term" value="F:DNA-binding transcription factor activity"/>
    <property type="evidence" value="ECO:0007669"/>
    <property type="project" value="InterPro"/>
</dbReference>
<feature type="domain" description="HTH merR-type" evidence="5">
    <location>
        <begin position="4"/>
        <end position="73"/>
    </location>
</feature>
<dbReference type="Pfam" id="PF13411">
    <property type="entry name" value="MerR_1"/>
    <property type="match status" value="1"/>
</dbReference>
<dbReference type="CDD" id="cd01109">
    <property type="entry name" value="HTH_YyaN"/>
    <property type="match status" value="1"/>
</dbReference>
<protein>
    <submittedName>
        <fullName evidence="6">MerR family transcriptional regulator</fullName>
    </submittedName>
</protein>
<evidence type="ECO:0000256" key="1">
    <source>
        <dbReference type="ARBA" id="ARBA00022491"/>
    </source>
</evidence>
<dbReference type="PROSITE" id="PS50937">
    <property type="entry name" value="HTH_MERR_2"/>
    <property type="match status" value="1"/>
</dbReference>
<dbReference type="PANTHER" id="PTHR30204:SF69">
    <property type="entry name" value="MERR-FAMILY TRANSCRIPTIONAL REGULATOR"/>
    <property type="match status" value="1"/>
</dbReference>
<name>A0A1R1EVE7_9BACL</name>
<dbReference type="PRINTS" id="PR00040">
    <property type="entry name" value="HTHMERR"/>
</dbReference>
<evidence type="ECO:0000313" key="7">
    <source>
        <dbReference type="Proteomes" id="UP000187172"/>
    </source>
</evidence>
<keyword evidence="4" id="KW-0804">Transcription</keyword>
<keyword evidence="1" id="KW-0678">Repressor</keyword>
<keyword evidence="2" id="KW-0805">Transcription regulation</keyword>
<gene>
    <name evidence="6" type="ORF">BK138_11265</name>
</gene>
<dbReference type="Gene3D" id="1.10.1660.10">
    <property type="match status" value="1"/>
</dbReference>
<dbReference type="RefSeq" id="WP_076170132.1">
    <property type="nucleotide sequence ID" value="NZ_MRTP01000002.1"/>
</dbReference>
<dbReference type="InterPro" id="IPR009061">
    <property type="entry name" value="DNA-bd_dom_put_sf"/>
</dbReference>
<dbReference type="InterPro" id="IPR047057">
    <property type="entry name" value="MerR_fam"/>
</dbReference>
<dbReference type="InterPro" id="IPR000551">
    <property type="entry name" value="MerR-type_HTH_dom"/>
</dbReference>
<dbReference type="EMBL" id="MRTP01000002">
    <property type="protein sequence ID" value="OMF55739.1"/>
    <property type="molecule type" value="Genomic_DNA"/>
</dbReference>
<organism evidence="6 7">
    <name type="scientific">Paenibacillus rhizosphaerae</name>
    <dbReference type="NCBI Taxonomy" id="297318"/>
    <lineage>
        <taxon>Bacteria</taxon>
        <taxon>Bacillati</taxon>
        <taxon>Bacillota</taxon>
        <taxon>Bacilli</taxon>
        <taxon>Bacillales</taxon>
        <taxon>Paenibacillaceae</taxon>
        <taxon>Paenibacillus</taxon>
    </lineage>
</organism>
<dbReference type="Proteomes" id="UP000187172">
    <property type="component" value="Unassembled WGS sequence"/>
</dbReference>
<evidence type="ECO:0000256" key="3">
    <source>
        <dbReference type="ARBA" id="ARBA00023125"/>
    </source>
</evidence>
<sequence>MTDAYTIKEAAEHTGIPEETIRYYERIGILPRAERKPNRHRVYRPKDLETMKLVTCLKKTGMPLEEMKPFLKLSVGDDISEYPELHGLILEHRAKIREQMDSLQQILDFIDSQVIGTAPEAECGLADQPKRFGFLSLKP</sequence>
<dbReference type="AlphaFoldDB" id="A0A1R1EVE7"/>
<dbReference type="SUPFAM" id="SSF46955">
    <property type="entry name" value="Putative DNA-binding domain"/>
    <property type="match status" value="1"/>
</dbReference>